<dbReference type="InterPro" id="IPR000477">
    <property type="entry name" value="RT_dom"/>
</dbReference>
<feature type="domain" description="Reverse transcriptase" evidence="7">
    <location>
        <begin position="10"/>
        <end position="75"/>
    </location>
</feature>
<dbReference type="EMBL" id="AVOT02024046">
    <property type="protein sequence ID" value="MBW0514484.1"/>
    <property type="molecule type" value="Genomic_DNA"/>
</dbReference>
<evidence type="ECO:0000259" key="8">
    <source>
        <dbReference type="Pfam" id="PF17917"/>
    </source>
</evidence>
<dbReference type="Pfam" id="PF17917">
    <property type="entry name" value="RT_RNaseH"/>
    <property type="match status" value="1"/>
</dbReference>
<evidence type="ECO:0008006" key="11">
    <source>
        <dbReference type="Google" id="ProtNLM"/>
    </source>
</evidence>
<dbReference type="InterPro" id="IPR050951">
    <property type="entry name" value="Retrovirus_Pol_polyprotein"/>
</dbReference>
<evidence type="ECO:0000259" key="7">
    <source>
        <dbReference type="Pfam" id="PF00078"/>
    </source>
</evidence>
<evidence type="ECO:0000313" key="10">
    <source>
        <dbReference type="Proteomes" id="UP000765509"/>
    </source>
</evidence>
<name>A0A9Q3E435_9BASI</name>
<evidence type="ECO:0000256" key="6">
    <source>
        <dbReference type="ARBA" id="ARBA00022918"/>
    </source>
</evidence>
<reference evidence="9" key="1">
    <citation type="submission" date="2021-03" db="EMBL/GenBank/DDBJ databases">
        <title>Draft genome sequence of rust myrtle Austropuccinia psidii MF-1, a brazilian biotype.</title>
        <authorList>
            <person name="Quecine M.C."/>
            <person name="Pachon D.M.R."/>
            <person name="Bonatelli M.L."/>
            <person name="Correr F.H."/>
            <person name="Franceschini L.M."/>
            <person name="Leite T.F."/>
            <person name="Margarido G.R.A."/>
            <person name="Almeida C.A."/>
            <person name="Ferrarezi J.A."/>
            <person name="Labate C.A."/>
        </authorList>
    </citation>
    <scope>NUCLEOTIDE SEQUENCE</scope>
    <source>
        <strain evidence="9">MF-1</strain>
    </source>
</reference>
<evidence type="ECO:0000256" key="5">
    <source>
        <dbReference type="ARBA" id="ARBA00022801"/>
    </source>
</evidence>
<gene>
    <name evidence="9" type="ORF">O181_054199</name>
</gene>
<dbReference type="InterPro" id="IPR043128">
    <property type="entry name" value="Rev_trsase/Diguanyl_cyclase"/>
</dbReference>
<comment type="caution">
    <text evidence="9">The sequence shown here is derived from an EMBL/GenBank/DDBJ whole genome shotgun (WGS) entry which is preliminary data.</text>
</comment>
<feature type="domain" description="Reverse transcriptase RNase H-like" evidence="8">
    <location>
        <begin position="169"/>
        <end position="274"/>
    </location>
</feature>
<dbReference type="InterPro" id="IPR041373">
    <property type="entry name" value="RT_RNaseH"/>
</dbReference>
<keyword evidence="3" id="KW-0540">Nuclease</keyword>
<dbReference type="PANTHER" id="PTHR37984:SF5">
    <property type="entry name" value="PROTEIN NYNRIN-LIKE"/>
    <property type="match status" value="1"/>
</dbReference>
<dbReference type="AlphaFoldDB" id="A0A9Q3E435"/>
<dbReference type="SUPFAM" id="SSF56672">
    <property type="entry name" value="DNA/RNA polymerases"/>
    <property type="match status" value="1"/>
</dbReference>
<keyword evidence="10" id="KW-1185">Reference proteome</keyword>
<organism evidence="9 10">
    <name type="scientific">Austropuccinia psidii MF-1</name>
    <dbReference type="NCBI Taxonomy" id="1389203"/>
    <lineage>
        <taxon>Eukaryota</taxon>
        <taxon>Fungi</taxon>
        <taxon>Dikarya</taxon>
        <taxon>Basidiomycota</taxon>
        <taxon>Pucciniomycotina</taxon>
        <taxon>Pucciniomycetes</taxon>
        <taxon>Pucciniales</taxon>
        <taxon>Sphaerophragmiaceae</taxon>
        <taxon>Austropuccinia</taxon>
    </lineage>
</organism>
<dbReference type="GO" id="GO:0016787">
    <property type="term" value="F:hydrolase activity"/>
    <property type="evidence" value="ECO:0007669"/>
    <property type="project" value="UniProtKB-KW"/>
</dbReference>
<keyword evidence="1" id="KW-0808">Transferase</keyword>
<evidence type="ECO:0000256" key="1">
    <source>
        <dbReference type="ARBA" id="ARBA00022679"/>
    </source>
</evidence>
<dbReference type="GO" id="GO:0003964">
    <property type="term" value="F:RNA-directed DNA polymerase activity"/>
    <property type="evidence" value="ECO:0007669"/>
    <property type="project" value="UniProtKB-KW"/>
</dbReference>
<keyword evidence="5" id="KW-0378">Hydrolase</keyword>
<dbReference type="GO" id="GO:0004519">
    <property type="term" value="F:endonuclease activity"/>
    <property type="evidence" value="ECO:0007669"/>
    <property type="project" value="UniProtKB-KW"/>
</dbReference>
<dbReference type="InterPro" id="IPR043502">
    <property type="entry name" value="DNA/RNA_pol_sf"/>
</dbReference>
<keyword evidence="6" id="KW-0695">RNA-directed DNA polymerase</keyword>
<keyword evidence="4" id="KW-0255">Endonuclease</keyword>
<protein>
    <recommendedName>
        <fullName evidence="11">Reverse transcriptase domain-containing protein</fullName>
    </recommendedName>
</protein>
<evidence type="ECO:0000256" key="3">
    <source>
        <dbReference type="ARBA" id="ARBA00022722"/>
    </source>
</evidence>
<dbReference type="Pfam" id="PF00078">
    <property type="entry name" value="RVT_1"/>
    <property type="match status" value="1"/>
</dbReference>
<evidence type="ECO:0000256" key="4">
    <source>
        <dbReference type="ARBA" id="ARBA00022759"/>
    </source>
</evidence>
<dbReference type="Gene3D" id="3.30.70.270">
    <property type="match status" value="2"/>
</dbReference>
<evidence type="ECO:0000256" key="2">
    <source>
        <dbReference type="ARBA" id="ARBA00022695"/>
    </source>
</evidence>
<dbReference type="PANTHER" id="PTHR37984">
    <property type="entry name" value="PROTEIN CBG26694"/>
    <property type="match status" value="1"/>
</dbReference>
<accession>A0A9Q3E435</accession>
<dbReference type="Gene3D" id="3.10.10.10">
    <property type="entry name" value="HIV Type 1 Reverse Transcriptase, subunit A, domain 1"/>
    <property type="match status" value="1"/>
</dbReference>
<evidence type="ECO:0000313" key="9">
    <source>
        <dbReference type="EMBL" id="MBW0514484.1"/>
    </source>
</evidence>
<dbReference type="Proteomes" id="UP000765509">
    <property type="component" value="Unassembled WGS sequence"/>
</dbReference>
<keyword evidence="2" id="KW-0548">Nucleotidyltransferase</keyword>
<proteinExistence type="predicted"/>
<sequence>MKLLQVICHMGIYQYTRMPFGITNAPAHLQRMMDTIFKEEILEGWMSVYIDDIIIYSETLVDHVQYIDRVLQLLALGHKFTGLCLAIDQNTVAETMPKLSSKNIKEMQSLLGFASYYRYHIRNFSHIPSSLYKLSSKAVFFDITQERRDAYERIKNYLINAPVLILSEFKLPFKLYIDAACSQGLGAAFQKKQIVDGEPREGEICYISRQLKDSKARYGATQTQFLCLVWDLETLHYYLEGEVFQVYTDCTALKSLMNMKTTNRHMPRCQIAIQDCRCNMNILYKEGKSHTNTDGLSRWPLDNVNTNPDYDPEVAGKIPIHFMEIDGRKNFIFFEWVPEGDTPDS</sequence>